<name>A0A132HNQ7_9BURK</name>
<sequence length="101" mass="11015">MPLPTLQLALRLDRADVFGSLEWVLASARRTGLALRQLQVDSERGHMVNLCCEAPAADLLHLFVRRVGYGVEVEVVDAEFSDDVDMLLVGGVEVEAEAAHA</sequence>
<evidence type="ECO:0000313" key="1">
    <source>
        <dbReference type="EMBL" id="QBP12448.1"/>
    </source>
</evidence>
<dbReference type="EMBL" id="CP037901">
    <property type="protein sequence ID" value="QBP12448.1"/>
    <property type="molecule type" value="Genomic_DNA"/>
</dbReference>
<protein>
    <submittedName>
        <fullName evidence="1">AsnC family transcriptional regulator</fullName>
    </submittedName>
</protein>
<proteinExistence type="predicted"/>
<dbReference type="RefSeq" id="WP_017514594.1">
    <property type="nucleotide sequence ID" value="NZ_CP026544.1"/>
</dbReference>
<evidence type="ECO:0000313" key="2">
    <source>
        <dbReference type="Proteomes" id="UP000253772"/>
    </source>
</evidence>
<accession>A0A132HNQ7</accession>
<gene>
    <name evidence="1" type="ORF">DDF84_022190</name>
</gene>
<dbReference type="AlphaFoldDB" id="A0A132HNQ7"/>
<dbReference type="OrthoDB" id="8970660at2"/>
<dbReference type="Proteomes" id="UP000253772">
    <property type="component" value="Chromosome c2"/>
</dbReference>
<reference evidence="1 2" key="1">
    <citation type="submission" date="2019-03" db="EMBL/GenBank/DDBJ databases">
        <title>Comparative insights into the high quality Complete genome sequence of highly metal resistant Cupriavidus metallidurans strain BS1 isolated from a gold-copper mine.</title>
        <authorList>
            <person name="Mazhar H.S."/>
            <person name="Rensing C."/>
        </authorList>
    </citation>
    <scope>NUCLEOTIDE SEQUENCE [LARGE SCALE GENOMIC DNA]</scope>
    <source>
        <strain evidence="1 2">BS1</strain>
    </source>
</reference>
<organism evidence="1 2">
    <name type="scientific">Cupriavidus metallidurans</name>
    <dbReference type="NCBI Taxonomy" id="119219"/>
    <lineage>
        <taxon>Bacteria</taxon>
        <taxon>Pseudomonadati</taxon>
        <taxon>Pseudomonadota</taxon>
        <taxon>Betaproteobacteria</taxon>
        <taxon>Burkholderiales</taxon>
        <taxon>Burkholderiaceae</taxon>
        <taxon>Cupriavidus</taxon>
    </lineage>
</organism>